<keyword evidence="3" id="KW-1185">Reference proteome</keyword>
<dbReference type="Gene3D" id="2.180.10.10">
    <property type="entry name" value="RHS repeat-associated core"/>
    <property type="match status" value="2"/>
</dbReference>
<comment type="caution">
    <text evidence="2">The sequence shown here is derived from an EMBL/GenBank/DDBJ whole genome shotgun (WGS) entry which is preliminary data.</text>
</comment>
<organism evidence="2 3">
    <name type="scientific">Flavobacterium aureirubrum</name>
    <dbReference type="NCBI Taxonomy" id="3133147"/>
    <lineage>
        <taxon>Bacteria</taxon>
        <taxon>Pseudomonadati</taxon>
        <taxon>Bacteroidota</taxon>
        <taxon>Flavobacteriia</taxon>
        <taxon>Flavobacteriales</taxon>
        <taxon>Flavobacteriaceae</taxon>
        <taxon>Flavobacterium</taxon>
    </lineage>
</organism>
<evidence type="ECO:0000313" key="3">
    <source>
        <dbReference type="Proteomes" id="UP001460072"/>
    </source>
</evidence>
<dbReference type="Pfam" id="PF20041">
    <property type="entry name" value="DUF6443"/>
    <property type="match status" value="1"/>
</dbReference>
<dbReference type="RefSeq" id="WP_342696811.1">
    <property type="nucleotide sequence ID" value="NZ_JBCGDO010000022.1"/>
</dbReference>
<accession>A0ABU9N8J8</accession>
<protein>
    <submittedName>
        <fullName evidence="2">DUF6443 domain-containing protein</fullName>
    </submittedName>
</protein>
<evidence type="ECO:0000259" key="1">
    <source>
        <dbReference type="Pfam" id="PF20041"/>
    </source>
</evidence>
<reference evidence="2 3" key="1">
    <citation type="submission" date="2024-03" db="EMBL/GenBank/DDBJ databases">
        <title>Two novel species of the genus Flavobacterium exhibiting potentially degradation of complex polysaccharides.</title>
        <authorList>
            <person name="Lian X."/>
        </authorList>
    </citation>
    <scope>NUCLEOTIDE SEQUENCE [LARGE SCALE GENOMIC DNA]</scope>
    <source>
        <strain evidence="3">j3</strain>
    </source>
</reference>
<name>A0ABU9N8J8_9FLAO</name>
<dbReference type="Proteomes" id="UP001460072">
    <property type="component" value="Unassembled WGS sequence"/>
</dbReference>
<dbReference type="InterPro" id="IPR045619">
    <property type="entry name" value="DUF6443"/>
</dbReference>
<dbReference type="EMBL" id="JBCGDO010000022">
    <property type="protein sequence ID" value="MEM0543621.1"/>
    <property type="molecule type" value="Genomic_DNA"/>
</dbReference>
<sequence>MRKYSLVFIVFMYVFLGYGQDLNLNASYPQVSKPEASVSSLMKFEEIPVSNYTGVPEISVPIYSLPTRSKDISLNVALGYHPSSVAMDDVAGQCGTGWSLFSGGLITRDVIGKPDEFSNGYAQTNENDIYQFSFMGKIGRFYLNKNAQGVLNVRILENIDEKLVIVVNYNLSTYSINSFTVYDNKGYKYLFQDFDTQTYYNQNSPVNSYKSTFHLTKVTDNNNRDLVNYTYDTYTQVVNSSYTNLFKKCKDVMSIGYGKVNFIYSSGSNMTYSTNIKITRLDLVDLTGLVLKKHKFIYNSNNLFKIENCNFSETIKETYEFVYKGYSNPPDGFFVIDDWGYRKFIPNCLYSYPIESVNNNVTTKYCDLGVLSEIYLPTGGTISYKYESNTYSLYSRDLNGQWQLDDQPDNYVSDDMPENYLVSTVVDYEFLGNGTNSYSFTVPGTGTTPIAYYFNVTPTPYTIENIDPEGTLFYPSFLLSGNGITSLFIFDTSNFENLCQGQAVYLLPGQTYTITIGANKNSNKKGKFHVSKRDIKPVINKNLHGAGIRINTISYFDKKVSDYYSNIPYYNSLSVFPAKQKSYSYNFFQTSRSSGAVVYPGYDSATNSRIKREPVGYKNVTVTETGKGREEFTYTSPMDLTPPPISGALNTIYYDYRRGLLTNLKTFGEPSILFADIDMTYEFVETPNSTVIFDNPALNERLGWAKLTGRVSKNFFANSVLPQIVTESFTYNDAIRKISSKTTTNSLGETLKTQFTYHTGNSTFSQNRIAEIDKVESYRGTELLFSKKVLYSNVWNGNVSFLPNIVQGAKSTQTLVNSYRISNYDEFSNPIETMQENGIFVSYIWGYNKTKLVAKIENATNAQVASALGLGNITLATENNLVAINALRTNALFVNAMITTYTYIPLVGVSTVTDPKGDRLTYEYDNFYRLKAVRDKNNKILTETLYYQAVNAQDINAVTNLIYKTESTTFLTSPTIANALQTKTFIDGLGRPVQQIDHQQSNITTDIVTHIEYDDQGRIAKSYLPYANSTASLNYNPNAKTELLNYTGYVGQNPYVQKLFEKSPFDRVIEQAAPGSDWSIDSAVKHTIRFDYQTNQANDNVRRFTATSNIVSNSITLANTATGIFYPPNELIKTVVKNENWKIGDGNNNITETFKDKEGRVVMSRVFSNSIVNGVSTGTWHETYTVYDQYGNVTFVIPPKADGAITPTVIEDLCYQYKYDFRNRLIEKKIPGKQWEYIVYDKLNRVVASGPALSPFTDNSGVFGWLLVKYDALNRSILTAWTSTTAATAAGRSTLQGAYNNATVLSETKSTSTSSVSSVAYNYTNVAFPTGGYHVLTVNYYDNYSTNLTFLPAIGYTSSVTPQPVFYNNTAATMPRGLPTISWVRVPETTTLYKAEKSYVLYDEKARVVRLFSNNYLDGFSQVDSQLQPITGRVNFTLTTHKRLPASPTITIRDNYTYTPQDRLLTHTHEIVGSSNGAQLLKKNDYNNLGQLITKRVGGSSLTGATSWQKIDYAYNIRGWLLSINNSANNNLDLNVAENDLFAFKINYNTIQTTSIANGQ</sequence>
<gene>
    <name evidence="2" type="ORF">WFZ85_13440</name>
</gene>
<feature type="domain" description="DUF6443" evidence="1">
    <location>
        <begin position="963"/>
        <end position="1094"/>
    </location>
</feature>
<proteinExistence type="predicted"/>
<evidence type="ECO:0000313" key="2">
    <source>
        <dbReference type="EMBL" id="MEM0543621.1"/>
    </source>
</evidence>